<reference evidence="2 3" key="1">
    <citation type="submission" date="2018-05" db="EMBL/GenBank/DDBJ databases">
        <title>Freshwater and sediment microbial communities from various areas in North America, analyzing microbe dynamics in response to fracking.</title>
        <authorList>
            <person name="Lamendella R."/>
        </authorList>
    </citation>
    <scope>NUCLEOTIDE SEQUENCE [LARGE SCALE GENOMIC DNA]</scope>
    <source>
        <strain evidence="2 3">67</strain>
    </source>
</reference>
<evidence type="ECO:0000256" key="1">
    <source>
        <dbReference type="SAM" id="MobiDB-lite"/>
    </source>
</evidence>
<feature type="region of interest" description="Disordered" evidence="1">
    <location>
        <begin position="1"/>
        <end position="33"/>
    </location>
</feature>
<proteinExistence type="predicted"/>
<dbReference type="Proteomes" id="UP000247485">
    <property type="component" value="Unassembled WGS sequence"/>
</dbReference>
<name>A0A318FYC2_KLEOX</name>
<gene>
    <name evidence="2" type="ORF">DET57_10241</name>
</gene>
<comment type="caution">
    <text evidence="2">The sequence shown here is derived from an EMBL/GenBank/DDBJ whole genome shotgun (WGS) entry which is preliminary data.</text>
</comment>
<evidence type="ECO:0000313" key="3">
    <source>
        <dbReference type="Proteomes" id="UP000247485"/>
    </source>
</evidence>
<protein>
    <submittedName>
        <fullName evidence="2">Uncharacterized protein</fullName>
    </submittedName>
</protein>
<dbReference type="AlphaFoldDB" id="A0A318FYC2"/>
<sequence length="64" mass="7222">MTQEIEQTCYAPQSAPRLDNAGFQKGREHDRQAPGFILPTNVQLQIRQPDVSKGKAKLRLLCND</sequence>
<accession>A0A318FYC2</accession>
<dbReference type="EMBL" id="QJJG01000002">
    <property type="protein sequence ID" value="PXW48437.1"/>
    <property type="molecule type" value="Genomic_DNA"/>
</dbReference>
<organism evidence="2 3">
    <name type="scientific">Klebsiella oxytoca</name>
    <dbReference type="NCBI Taxonomy" id="571"/>
    <lineage>
        <taxon>Bacteria</taxon>
        <taxon>Pseudomonadati</taxon>
        <taxon>Pseudomonadota</taxon>
        <taxon>Gammaproteobacteria</taxon>
        <taxon>Enterobacterales</taxon>
        <taxon>Enterobacteriaceae</taxon>
        <taxon>Klebsiella/Raoultella group</taxon>
        <taxon>Klebsiella</taxon>
    </lineage>
</organism>
<evidence type="ECO:0000313" key="2">
    <source>
        <dbReference type="EMBL" id="PXW48437.1"/>
    </source>
</evidence>